<evidence type="ECO:0000259" key="10">
    <source>
        <dbReference type="PROSITE" id="PS50011"/>
    </source>
</evidence>
<dbReference type="InterPro" id="IPR008271">
    <property type="entry name" value="Ser/Thr_kinase_AS"/>
</dbReference>
<feature type="compositionally biased region" description="Basic residues" evidence="9">
    <location>
        <begin position="196"/>
        <end position="216"/>
    </location>
</feature>
<dbReference type="Proteomes" id="UP001270362">
    <property type="component" value="Unassembled WGS sequence"/>
</dbReference>
<feature type="compositionally biased region" description="Low complexity" evidence="9">
    <location>
        <begin position="153"/>
        <end position="165"/>
    </location>
</feature>
<dbReference type="InterPro" id="IPR017441">
    <property type="entry name" value="Protein_kinase_ATP_BS"/>
</dbReference>
<dbReference type="InterPro" id="IPR000719">
    <property type="entry name" value="Prot_kinase_dom"/>
</dbReference>
<dbReference type="PANTHER" id="PTHR24058:SF103">
    <property type="entry name" value="SERINE_THREONINE-PROTEIN KINASE PRP4 HOMOLOG"/>
    <property type="match status" value="1"/>
</dbReference>
<keyword evidence="6 8" id="KW-0067">ATP-binding</keyword>
<proteinExistence type="inferred from homology"/>
<dbReference type="Pfam" id="PF00069">
    <property type="entry name" value="Pkinase"/>
    <property type="match status" value="1"/>
</dbReference>
<accession>A0AAE0X7U7</accession>
<organism evidence="11 12">
    <name type="scientific">Podospora appendiculata</name>
    <dbReference type="NCBI Taxonomy" id="314037"/>
    <lineage>
        <taxon>Eukaryota</taxon>
        <taxon>Fungi</taxon>
        <taxon>Dikarya</taxon>
        <taxon>Ascomycota</taxon>
        <taxon>Pezizomycotina</taxon>
        <taxon>Sordariomycetes</taxon>
        <taxon>Sordariomycetidae</taxon>
        <taxon>Sordariales</taxon>
        <taxon>Podosporaceae</taxon>
        <taxon>Podospora</taxon>
    </lineage>
</organism>
<evidence type="ECO:0000256" key="2">
    <source>
        <dbReference type="ARBA" id="ARBA00022527"/>
    </source>
</evidence>
<feature type="compositionally biased region" description="Basic and acidic residues" evidence="9">
    <location>
        <begin position="20"/>
        <end position="29"/>
    </location>
</feature>
<evidence type="ECO:0000313" key="11">
    <source>
        <dbReference type="EMBL" id="KAK3687609.1"/>
    </source>
</evidence>
<dbReference type="InterPro" id="IPR044092">
    <property type="entry name" value="STKc_PRP4"/>
</dbReference>
<dbReference type="PROSITE" id="PS00108">
    <property type="entry name" value="PROTEIN_KINASE_ST"/>
    <property type="match status" value="1"/>
</dbReference>
<evidence type="ECO:0000256" key="4">
    <source>
        <dbReference type="ARBA" id="ARBA00022741"/>
    </source>
</evidence>
<keyword evidence="4 8" id="KW-0547">Nucleotide-binding</keyword>
<reference evidence="11" key="2">
    <citation type="submission" date="2023-06" db="EMBL/GenBank/DDBJ databases">
        <authorList>
            <consortium name="Lawrence Berkeley National Laboratory"/>
            <person name="Haridas S."/>
            <person name="Hensen N."/>
            <person name="Bonometti L."/>
            <person name="Westerberg I."/>
            <person name="Brannstrom I.O."/>
            <person name="Guillou S."/>
            <person name="Cros-Aarteil S."/>
            <person name="Calhoun S."/>
            <person name="Kuo A."/>
            <person name="Mondo S."/>
            <person name="Pangilinan J."/>
            <person name="Riley R."/>
            <person name="Labutti K."/>
            <person name="Andreopoulos B."/>
            <person name="Lipzen A."/>
            <person name="Chen C."/>
            <person name="Yanf M."/>
            <person name="Daum C."/>
            <person name="Ng V."/>
            <person name="Clum A."/>
            <person name="Steindorff A."/>
            <person name="Ohm R."/>
            <person name="Martin F."/>
            <person name="Silar P."/>
            <person name="Natvig D."/>
            <person name="Lalanne C."/>
            <person name="Gautier V."/>
            <person name="Ament-Velasquez S.L."/>
            <person name="Kruys A."/>
            <person name="Hutchinson M.I."/>
            <person name="Powell A.J."/>
            <person name="Barry K."/>
            <person name="Miller A.N."/>
            <person name="Grigoriev I.V."/>
            <person name="Debuchy R."/>
            <person name="Gladieux P."/>
            <person name="Thoren M.H."/>
            <person name="Johannesson H."/>
        </authorList>
    </citation>
    <scope>NUCLEOTIDE SEQUENCE</scope>
    <source>
        <strain evidence="11">CBS 314.62</strain>
    </source>
</reference>
<evidence type="ECO:0000256" key="1">
    <source>
        <dbReference type="ARBA" id="ARBA00012513"/>
    </source>
</evidence>
<evidence type="ECO:0000256" key="5">
    <source>
        <dbReference type="ARBA" id="ARBA00022777"/>
    </source>
</evidence>
<dbReference type="GO" id="GO:0045292">
    <property type="term" value="P:mRNA cis splicing, via spliceosome"/>
    <property type="evidence" value="ECO:0007669"/>
    <property type="project" value="InterPro"/>
</dbReference>
<feature type="compositionally biased region" description="Basic and acidic residues" evidence="9">
    <location>
        <begin position="175"/>
        <end position="190"/>
    </location>
</feature>
<feature type="compositionally biased region" description="Polar residues" evidence="9">
    <location>
        <begin position="345"/>
        <end position="354"/>
    </location>
</feature>
<dbReference type="AlphaFoldDB" id="A0AAE0X7U7"/>
<feature type="region of interest" description="Disordered" evidence="9">
    <location>
        <begin position="277"/>
        <end position="429"/>
    </location>
</feature>
<feature type="compositionally biased region" description="Basic and acidic residues" evidence="9">
    <location>
        <begin position="217"/>
        <end position="239"/>
    </location>
</feature>
<dbReference type="PANTHER" id="PTHR24058">
    <property type="entry name" value="DUAL SPECIFICITY PROTEIN KINASE"/>
    <property type="match status" value="1"/>
</dbReference>
<dbReference type="GO" id="GO:0005524">
    <property type="term" value="F:ATP binding"/>
    <property type="evidence" value="ECO:0007669"/>
    <property type="project" value="UniProtKB-UniRule"/>
</dbReference>
<dbReference type="SUPFAM" id="SSF56112">
    <property type="entry name" value="Protein kinase-like (PK-like)"/>
    <property type="match status" value="1"/>
</dbReference>
<feature type="domain" description="Protein kinase" evidence="10">
    <location>
        <begin position="547"/>
        <end position="868"/>
    </location>
</feature>
<dbReference type="Gene3D" id="3.30.200.20">
    <property type="entry name" value="Phosphorylase Kinase, domain 1"/>
    <property type="match status" value="1"/>
</dbReference>
<reference evidence="11" key="1">
    <citation type="journal article" date="2023" name="Mol. Phylogenet. Evol.">
        <title>Genome-scale phylogeny and comparative genomics of the fungal order Sordariales.</title>
        <authorList>
            <person name="Hensen N."/>
            <person name="Bonometti L."/>
            <person name="Westerberg I."/>
            <person name="Brannstrom I.O."/>
            <person name="Guillou S."/>
            <person name="Cros-Aarteil S."/>
            <person name="Calhoun S."/>
            <person name="Haridas S."/>
            <person name="Kuo A."/>
            <person name="Mondo S."/>
            <person name="Pangilinan J."/>
            <person name="Riley R."/>
            <person name="LaButti K."/>
            <person name="Andreopoulos B."/>
            <person name="Lipzen A."/>
            <person name="Chen C."/>
            <person name="Yan M."/>
            <person name="Daum C."/>
            <person name="Ng V."/>
            <person name="Clum A."/>
            <person name="Steindorff A."/>
            <person name="Ohm R.A."/>
            <person name="Martin F."/>
            <person name="Silar P."/>
            <person name="Natvig D.O."/>
            <person name="Lalanne C."/>
            <person name="Gautier V."/>
            <person name="Ament-Velasquez S.L."/>
            <person name="Kruys A."/>
            <person name="Hutchinson M.I."/>
            <person name="Powell A.J."/>
            <person name="Barry K."/>
            <person name="Miller A.N."/>
            <person name="Grigoriev I.V."/>
            <person name="Debuchy R."/>
            <person name="Gladieux P."/>
            <person name="Hiltunen Thoren M."/>
            <person name="Johannesson H."/>
        </authorList>
    </citation>
    <scope>NUCLEOTIDE SEQUENCE</scope>
    <source>
        <strain evidence="11">CBS 314.62</strain>
    </source>
</reference>
<dbReference type="SMART" id="SM00220">
    <property type="entry name" value="S_TKc"/>
    <property type="match status" value="1"/>
</dbReference>
<dbReference type="GO" id="GO:0004674">
    <property type="term" value="F:protein serine/threonine kinase activity"/>
    <property type="evidence" value="ECO:0007669"/>
    <property type="project" value="UniProtKB-KW"/>
</dbReference>
<feature type="compositionally biased region" description="Polar residues" evidence="9">
    <location>
        <begin position="277"/>
        <end position="287"/>
    </location>
</feature>
<feature type="compositionally biased region" description="Low complexity" evidence="9">
    <location>
        <begin position="364"/>
        <end position="377"/>
    </location>
</feature>
<name>A0AAE0X7U7_9PEZI</name>
<dbReference type="EMBL" id="JAULSO010000002">
    <property type="protein sequence ID" value="KAK3687609.1"/>
    <property type="molecule type" value="Genomic_DNA"/>
</dbReference>
<comment type="similarity">
    <text evidence="7">Belongs to the protein kinase superfamily. CMGC Ser/Thr protein kinase family.</text>
</comment>
<dbReference type="FunFam" id="1.10.510.10:FF:000078">
    <property type="entry name" value="Serine/threonine-protein kinase PRP4 homolog"/>
    <property type="match status" value="1"/>
</dbReference>
<gene>
    <name evidence="11" type="ORF">B0T22DRAFT_497960</name>
</gene>
<keyword evidence="2" id="KW-0723">Serine/threonine-protein kinase</keyword>
<feature type="region of interest" description="Disordered" evidence="9">
    <location>
        <begin position="1"/>
        <end position="261"/>
    </location>
</feature>
<comment type="caution">
    <text evidence="11">The sequence shown here is derived from an EMBL/GenBank/DDBJ whole genome shotgun (WGS) entry which is preliminary data.</text>
</comment>
<sequence length="877" mass="96752">MASVSSDEGEIVEASPLPRSAKDGDVDRNGRHRARLSPAPEDGLIPPPRPEARPLAPTHASASASAPAPASPSRGYKRSRPDDRERDRDRRDSRDPRQFRVHYEQVPPRDDHRHARDHDRYRDLDRPTSRGSNHNSNNEDHRSNHRFNAGDVAAAAAAASSAAAALPPRPGMNHHHPDERSRGYDPDHSYDGYANKRPRNRSRSPRGRRDRGRRDRGRYGLDSRPEENKYSAQAERRSQDGSMYNRATPVEASDNSRHDAKYYQGVTVERGINGLAISQTSNSMQGQAQEPEPDWDEAAAIDPEAAAEAEIQRRRRAREEAYKRGIGAVTPTIQALQAGDKAPSSPASTRQSTPGPLKTEVNTPQSNAASSPALSPAKVQDAMSPAALNFADEQQLIKAHGDTKMDDEDGPSAADYDPTADMKEDERRDEMRYGNVGLHGEARALSIAEHAPVMEKVDEAPAKQPAVDEGEDEDFDMFADDFDEKKFAAAAPASSTAAPTGDDARAVQPNGVGVGGGGGGGGGGILEGDDKDGYYKIRPGEILEGRYQISSALGRGMFSGVARAVDMTTKRTVAIKIMRNNDALRKGGFTEIAILQKLNAADPENKKHMVKFERSFEYKGHLCMVFENLSLNLREVLKKFGNNVGINLNATRAYAYQIFLALGHMRKCSIIHADLKPDNILVNENRNVLKICDLGTAIDRSDAATASTEITPYLVSRFYRAPEIILGLPYDYAVDMWSIGCTLYELYTGKILFTGDSNNQMLKNIMEIRGKLNAKLYRRGQLSSMHFDDLGNFLSVERDKVLGKTTVRTLPMVKPTRDLRTRLLAASSGMNDAEARELNHFVDLLERCLTLNPDKRLTPADALRHPFFTHRVHTSAR</sequence>
<keyword evidence="3" id="KW-0808">Transferase</keyword>
<evidence type="ECO:0000313" key="12">
    <source>
        <dbReference type="Proteomes" id="UP001270362"/>
    </source>
</evidence>
<dbReference type="EC" id="2.7.11.1" evidence="1"/>
<dbReference type="InterPro" id="IPR050494">
    <property type="entry name" value="Ser_Thr_dual-spec_kinase"/>
</dbReference>
<evidence type="ECO:0000256" key="7">
    <source>
        <dbReference type="ARBA" id="ARBA00023596"/>
    </source>
</evidence>
<feature type="compositionally biased region" description="Basic and acidic residues" evidence="9">
    <location>
        <begin position="79"/>
        <end position="128"/>
    </location>
</feature>
<feature type="compositionally biased region" description="Basic and acidic residues" evidence="9">
    <location>
        <begin position="420"/>
        <end position="429"/>
    </location>
</feature>
<evidence type="ECO:0000256" key="8">
    <source>
        <dbReference type="PROSITE-ProRule" id="PRU10141"/>
    </source>
</evidence>
<dbReference type="CDD" id="cd14135">
    <property type="entry name" value="STKc_PRP4"/>
    <property type="match status" value="1"/>
</dbReference>
<dbReference type="Gene3D" id="1.10.510.10">
    <property type="entry name" value="Transferase(Phosphotransferase) domain 1"/>
    <property type="match status" value="1"/>
</dbReference>
<keyword evidence="5 11" id="KW-0418">Kinase</keyword>
<dbReference type="InterPro" id="IPR011009">
    <property type="entry name" value="Kinase-like_dom_sf"/>
</dbReference>
<evidence type="ECO:0000256" key="9">
    <source>
        <dbReference type="SAM" id="MobiDB-lite"/>
    </source>
</evidence>
<keyword evidence="12" id="KW-1185">Reference proteome</keyword>
<evidence type="ECO:0000256" key="3">
    <source>
        <dbReference type="ARBA" id="ARBA00022679"/>
    </source>
</evidence>
<feature type="compositionally biased region" description="Low complexity" evidence="9">
    <location>
        <begin position="53"/>
        <end position="73"/>
    </location>
</feature>
<protein>
    <recommendedName>
        <fullName evidence="1">non-specific serine/threonine protein kinase</fullName>
        <ecNumber evidence="1">2.7.11.1</ecNumber>
    </recommendedName>
</protein>
<feature type="binding site" evidence="8">
    <location>
        <position position="576"/>
    </location>
    <ligand>
        <name>ATP</name>
        <dbReference type="ChEBI" id="CHEBI:30616"/>
    </ligand>
</feature>
<feature type="compositionally biased region" description="Low complexity" evidence="9">
    <location>
        <begin position="300"/>
        <end position="309"/>
    </location>
</feature>
<evidence type="ECO:0000256" key="6">
    <source>
        <dbReference type="ARBA" id="ARBA00022840"/>
    </source>
</evidence>
<dbReference type="PROSITE" id="PS50011">
    <property type="entry name" value="PROTEIN_KINASE_DOM"/>
    <property type="match status" value="1"/>
</dbReference>
<dbReference type="PROSITE" id="PS00107">
    <property type="entry name" value="PROTEIN_KINASE_ATP"/>
    <property type="match status" value="1"/>
</dbReference>